<proteinExistence type="predicted"/>
<protein>
    <recommendedName>
        <fullName evidence="5">J domain-containing protein</fullName>
    </recommendedName>
</protein>
<organism evidence="3 4">
    <name type="scientific">Papaver somniferum</name>
    <name type="common">Opium poppy</name>
    <dbReference type="NCBI Taxonomy" id="3469"/>
    <lineage>
        <taxon>Eukaryota</taxon>
        <taxon>Viridiplantae</taxon>
        <taxon>Streptophyta</taxon>
        <taxon>Embryophyta</taxon>
        <taxon>Tracheophyta</taxon>
        <taxon>Spermatophyta</taxon>
        <taxon>Magnoliopsida</taxon>
        <taxon>Ranunculales</taxon>
        <taxon>Papaveraceae</taxon>
        <taxon>Papaveroideae</taxon>
        <taxon>Papaver</taxon>
    </lineage>
</organism>
<dbReference type="InterPro" id="IPR036869">
    <property type="entry name" value="J_dom_sf"/>
</dbReference>
<evidence type="ECO:0000313" key="4">
    <source>
        <dbReference type="Proteomes" id="UP000316621"/>
    </source>
</evidence>
<dbReference type="PANTHER" id="PTHR36335">
    <property type="entry name" value="CHAPERONE DNAJ-DOMAIN SUPERFAMILY PROTEIN"/>
    <property type="match status" value="1"/>
</dbReference>
<sequence length="619" mass="70475">MGTREFKRMSRGQSQTRTQFGRRVLGKCRGKEKVNNAVIIDVDSSEEHDFIIVDEPECSKKIFQSSRVSVERKKSPCSVIISIDDDDDVDELVNSDDVLRHAGQRNVSGNASDQSLSEESNSGHHGFAHESPSHPNVFKSKPRQSNCYGLYTDSDSSSSESDSSDVEVMEGSSGKIREQWERAASKKKMFDHVVNDQSNFKDQACASGSFADNSENAAVPKTTEHFYRTNNGNGDGLIDNDIVMDSIYETGNKDDEFELPNEEDFVSKKRNMDDSHVNHDNYPVDKDEGLSTSYDRASTGVTCSMEKGKAFDDFDFGKACFLGKEKVSQEKTELQDTEACGSNSRKSDAAECNYDKYKTRDEDVGYFQETPCDRSNNGIACSMEKEKSVPGKTDFCNAQTSHISETFFEEKSSPANPLLCNDLEAETAHDIQNDLIDGREKYKETAEYKRAMEDEWASRQRELQNQAEEAQRLKKRRRAETARLLDMEKRQKQRLEEMRQTQKKDVETRNLKEEIRAKVRKELDKVEKLYYDMASLLRYLGINVRGGPHPMPRETSGSVEEDISECISCSYYSQVHTAYKQALLKFHPDRASRNNIREQVEAEEKFKLISRLKEKLLPI</sequence>
<accession>A0A4Y7KEG4</accession>
<name>A0A4Y7KEG4_PAPSO</name>
<dbReference type="PANTHER" id="PTHR36335:SF1">
    <property type="entry name" value="CHAPERONE DNAJ-DOMAIN SUPERFAMILY PROTEIN"/>
    <property type="match status" value="1"/>
</dbReference>
<dbReference type="AlphaFoldDB" id="A0A4Y7KEG4"/>
<evidence type="ECO:0000256" key="1">
    <source>
        <dbReference type="SAM" id="Coils"/>
    </source>
</evidence>
<feature type="coiled-coil region" evidence="1">
    <location>
        <begin position="453"/>
        <end position="505"/>
    </location>
</feature>
<evidence type="ECO:0000256" key="2">
    <source>
        <dbReference type="SAM" id="MobiDB-lite"/>
    </source>
</evidence>
<dbReference type="Gene3D" id="1.10.287.110">
    <property type="entry name" value="DnaJ domain"/>
    <property type="match status" value="1"/>
</dbReference>
<dbReference type="Gramene" id="RZC70305">
    <property type="protein sequence ID" value="RZC70305"/>
    <property type="gene ID" value="C5167_033461"/>
</dbReference>
<evidence type="ECO:0000313" key="3">
    <source>
        <dbReference type="EMBL" id="RZC70305.1"/>
    </source>
</evidence>
<dbReference type="EMBL" id="CM010721">
    <property type="protein sequence ID" value="RZC70305.1"/>
    <property type="molecule type" value="Genomic_DNA"/>
</dbReference>
<feature type="region of interest" description="Disordered" evidence="2">
    <location>
        <begin position="100"/>
        <end position="176"/>
    </location>
</feature>
<evidence type="ECO:0008006" key="5">
    <source>
        <dbReference type="Google" id="ProtNLM"/>
    </source>
</evidence>
<keyword evidence="1" id="KW-0175">Coiled coil</keyword>
<feature type="compositionally biased region" description="Polar residues" evidence="2">
    <location>
        <begin position="105"/>
        <end position="120"/>
    </location>
</feature>
<gene>
    <name evidence="3" type="ORF">C5167_033461</name>
</gene>
<dbReference type="SUPFAM" id="SSF46565">
    <property type="entry name" value="Chaperone J-domain"/>
    <property type="match status" value="1"/>
</dbReference>
<reference evidence="3 4" key="1">
    <citation type="journal article" date="2018" name="Science">
        <title>The opium poppy genome and morphinan production.</title>
        <authorList>
            <person name="Guo L."/>
            <person name="Winzer T."/>
            <person name="Yang X."/>
            <person name="Li Y."/>
            <person name="Ning Z."/>
            <person name="He Z."/>
            <person name="Teodor R."/>
            <person name="Lu Y."/>
            <person name="Bowser T.A."/>
            <person name="Graham I.A."/>
            <person name="Ye K."/>
        </authorList>
    </citation>
    <scope>NUCLEOTIDE SEQUENCE [LARGE SCALE GENOMIC DNA]</scope>
    <source>
        <strain evidence="4">cv. HN1</strain>
        <tissue evidence="3">Leaves</tissue>
    </source>
</reference>
<dbReference type="STRING" id="3469.A0A4Y7KEG4"/>
<keyword evidence="4" id="KW-1185">Reference proteome</keyword>
<dbReference type="Proteomes" id="UP000316621">
    <property type="component" value="Chromosome 7"/>
</dbReference>